<evidence type="ECO:0000256" key="5">
    <source>
        <dbReference type="ARBA" id="ARBA00022741"/>
    </source>
</evidence>
<dbReference type="PROSITE" id="PS00445">
    <property type="entry name" value="FGGY_KINASES_2"/>
    <property type="match status" value="1"/>
</dbReference>
<dbReference type="EMBL" id="DF836305">
    <property type="protein sequence ID" value="GAN02093.1"/>
    <property type="molecule type" value="Genomic_DNA"/>
</dbReference>
<dbReference type="Proteomes" id="UP000053815">
    <property type="component" value="Unassembled WGS sequence"/>
</dbReference>
<reference evidence="15" key="1">
    <citation type="submission" date="2014-09" db="EMBL/GenBank/DDBJ databases">
        <title>Draft genome sequence of an oleaginous Mucoromycotina fungus Mucor ambiguus NBRC6742.</title>
        <authorList>
            <person name="Takeda I."/>
            <person name="Yamane N."/>
            <person name="Morita T."/>
            <person name="Tamano K."/>
            <person name="Machida M."/>
            <person name="Baker S."/>
            <person name="Koike H."/>
        </authorList>
    </citation>
    <scope>NUCLEOTIDE SEQUENCE</scope>
    <source>
        <strain evidence="15">NBRC 6742</strain>
    </source>
</reference>
<evidence type="ECO:0000259" key="13">
    <source>
        <dbReference type="Pfam" id="PF00370"/>
    </source>
</evidence>
<evidence type="ECO:0000256" key="3">
    <source>
        <dbReference type="ARBA" id="ARBA00012099"/>
    </source>
</evidence>
<name>A0A0C9MJP4_9FUNG</name>
<dbReference type="GO" id="GO:0005524">
    <property type="term" value="F:ATP binding"/>
    <property type="evidence" value="ECO:0007669"/>
    <property type="project" value="UniProtKB-KW"/>
</dbReference>
<dbReference type="GO" id="GO:0006641">
    <property type="term" value="P:triglyceride metabolic process"/>
    <property type="evidence" value="ECO:0007669"/>
    <property type="project" value="TreeGrafter"/>
</dbReference>
<dbReference type="GO" id="GO:0046167">
    <property type="term" value="P:glycerol-3-phosphate biosynthetic process"/>
    <property type="evidence" value="ECO:0007669"/>
    <property type="project" value="TreeGrafter"/>
</dbReference>
<evidence type="ECO:0000313" key="15">
    <source>
        <dbReference type="EMBL" id="GAN02093.1"/>
    </source>
</evidence>
<keyword evidence="5" id="KW-0547">Nucleotide-binding</keyword>
<keyword evidence="16" id="KW-1185">Reference proteome</keyword>
<dbReference type="Pfam" id="PF02782">
    <property type="entry name" value="FGGY_C"/>
    <property type="match status" value="1"/>
</dbReference>
<accession>A0A0C9MJP4</accession>
<evidence type="ECO:0000313" key="16">
    <source>
        <dbReference type="Proteomes" id="UP000053815"/>
    </source>
</evidence>
<evidence type="ECO:0000256" key="12">
    <source>
        <dbReference type="RuleBase" id="RU003733"/>
    </source>
</evidence>
<comment type="catalytic activity">
    <reaction evidence="10">
        <text>glycerol + ATP = sn-glycerol 3-phosphate + ADP + H(+)</text>
        <dbReference type="Rhea" id="RHEA:21644"/>
        <dbReference type="ChEBI" id="CHEBI:15378"/>
        <dbReference type="ChEBI" id="CHEBI:17754"/>
        <dbReference type="ChEBI" id="CHEBI:30616"/>
        <dbReference type="ChEBI" id="CHEBI:57597"/>
        <dbReference type="ChEBI" id="CHEBI:456216"/>
        <dbReference type="EC" id="2.7.1.30"/>
    </reaction>
</comment>
<dbReference type="InterPro" id="IPR043129">
    <property type="entry name" value="ATPase_NBD"/>
</dbReference>
<dbReference type="Pfam" id="PF00370">
    <property type="entry name" value="FGGY_N"/>
    <property type="match status" value="1"/>
</dbReference>
<dbReference type="InterPro" id="IPR018485">
    <property type="entry name" value="FGGY_C"/>
</dbReference>
<dbReference type="FunFam" id="3.30.420.40:FF:000177">
    <property type="entry name" value="Glycerol kinase"/>
    <property type="match status" value="1"/>
</dbReference>
<dbReference type="CDD" id="cd07792">
    <property type="entry name" value="ASKHA_NBD_FGGY_GK1-3-like"/>
    <property type="match status" value="1"/>
</dbReference>
<sequence length="513" mass="56896">MPQYIGAIDQGTTSTRFLIFDQAGNHVTSHQLEFEQIYPRPGWIEHDPYDLLDSVIRCSDEAVRKFGMMGHDITDLKAVGICNQRETTLIWDRKTGEPLYNAIVWGDTRTNNLVKELAEKQTDFNVQEICGLPIHNYFSAVKVRWLMDRIPKVKFAVENKRAMFGTVDTWLIWNLTGGIQAGKHITDVTNASRTMFMNLKSREWDQRLLDFFGVPSHILPEIVSSAENYGNMAWGPLEGVPIMGCLGDQQAALVGQKCFEVGDAKNTYGTGAFLLMNVGESPVLSKSGLLSTVGYQFGPEGPVSYALEGSISVAGAAVKWLRDNLELIKTSDDIDALAAKVKNTGGVFFVTAFSGLFSPYWRDDARGTLVGLTQYTTKCHLARATLEAVCFSTRAILEAMKADGDVPLKMLKADGGMSNSDQCMQIQADVLGIPVIRPGMNDTSALGAAYAAGYAAGIWKDMKDIKKGSVDREDVFNAKWDDEGRERKYKQWEEAVQRSFGWTDVYKPADRIL</sequence>
<dbReference type="InterPro" id="IPR005999">
    <property type="entry name" value="Glycerol_kin"/>
</dbReference>
<evidence type="ECO:0000256" key="1">
    <source>
        <dbReference type="ARBA" id="ARBA00005190"/>
    </source>
</evidence>
<dbReference type="InterPro" id="IPR018484">
    <property type="entry name" value="FGGY_N"/>
</dbReference>
<dbReference type="PANTHER" id="PTHR10196">
    <property type="entry name" value="SUGAR KINASE"/>
    <property type="match status" value="1"/>
</dbReference>
<keyword evidence="7" id="KW-0319">Glycerol metabolism</keyword>
<dbReference type="UniPathway" id="UPA00618">
    <property type="reaction ID" value="UER00672"/>
</dbReference>
<evidence type="ECO:0000256" key="4">
    <source>
        <dbReference type="ARBA" id="ARBA00022679"/>
    </source>
</evidence>
<dbReference type="NCBIfam" id="TIGR01311">
    <property type="entry name" value="glycerol_kin"/>
    <property type="match status" value="1"/>
</dbReference>
<keyword evidence="6 12" id="KW-0418">Kinase</keyword>
<dbReference type="PIRSF" id="PIRSF000538">
    <property type="entry name" value="GlpK"/>
    <property type="match status" value="1"/>
</dbReference>
<comment type="pathway">
    <text evidence="1">Polyol metabolism; glycerol degradation via glycerol kinase pathway; sn-glycerol 3-phosphate from glycerol: step 1/1.</text>
</comment>
<dbReference type="NCBIfam" id="NF000756">
    <property type="entry name" value="PRK00047.1"/>
    <property type="match status" value="1"/>
</dbReference>
<dbReference type="GO" id="GO:0004370">
    <property type="term" value="F:glycerol kinase activity"/>
    <property type="evidence" value="ECO:0007669"/>
    <property type="project" value="UniProtKB-EC"/>
</dbReference>
<dbReference type="GO" id="GO:0005739">
    <property type="term" value="C:mitochondrion"/>
    <property type="evidence" value="ECO:0007669"/>
    <property type="project" value="TreeGrafter"/>
</dbReference>
<evidence type="ECO:0000256" key="9">
    <source>
        <dbReference type="ARBA" id="ARBA00043149"/>
    </source>
</evidence>
<evidence type="ECO:0000256" key="11">
    <source>
        <dbReference type="ARBA" id="ARBA00071571"/>
    </source>
</evidence>
<feature type="domain" description="Carbohydrate kinase FGGY C-terminal" evidence="14">
    <location>
        <begin position="265"/>
        <end position="456"/>
    </location>
</feature>
<protein>
    <recommendedName>
        <fullName evidence="11">Probable glycerol kinase</fullName>
        <ecNumber evidence="3">2.7.1.30</ecNumber>
    </recommendedName>
    <alternativeName>
        <fullName evidence="9">ATP:glycerol 3-phosphotransferase</fullName>
    </alternativeName>
</protein>
<evidence type="ECO:0000256" key="8">
    <source>
        <dbReference type="ARBA" id="ARBA00022840"/>
    </source>
</evidence>
<evidence type="ECO:0000256" key="6">
    <source>
        <dbReference type="ARBA" id="ARBA00022777"/>
    </source>
</evidence>
<evidence type="ECO:0000259" key="14">
    <source>
        <dbReference type="Pfam" id="PF02782"/>
    </source>
</evidence>
<dbReference type="OrthoDB" id="5422795at2759"/>
<dbReference type="STRING" id="91626.A0A0C9MJP4"/>
<dbReference type="GO" id="GO:0019563">
    <property type="term" value="P:glycerol catabolic process"/>
    <property type="evidence" value="ECO:0007669"/>
    <property type="project" value="UniProtKB-UniPathway"/>
</dbReference>
<dbReference type="AlphaFoldDB" id="A0A0C9MJP4"/>
<organism evidence="15">
    <name type="scientific">Mucor ambiguus</name>
    <dbReference type="NCBI Taxonomy" id="91626"/>
    <lineage>
        <taxon>Eukaryota</taxon>
        <taxon>Fungi</taxon>
        <taxon>Fungi incertae sedis</taxon>
        <taxon>Mucoromycota</taxon>
        <taxon>Mucoromycotina</taxon>
        <taxon>Mucoromycetes</taxon>
        <taxon>Mucorales</taxon>
        <taxon>Mucorineae</taxon>
        <taxon>Mucoraceae</taxon>
        <taxon>Mucor</taxon>
    </lineage>
</organism>
<comment type="similarity">
    <text evidence="2 12">Belongs to the FGGY kinase family.</text>
</comment>
<dbReference type="InterPro" id="IPR000577">
    <property type="entry name" value="Carb_kinase_FGGY"/>
</dbReference>
<dbReference type="EC" id="2.7.1.30" evidence="3"/>
<keyword evidence="4 12" id="KW-0808">Transferase</keyword>
<dbReference type="InterPro" id="IPR042018">
    <property type="entry name" value="GK1-3_metazoan-type"/>
</dbReference>
<evidence type="ECO:0000256" key="10">
    <source>
        <dbReference type="ARBA" id="ARBA00052101"/>
    </source>
</evidence>
<keyword evidence="8" id="KW-0067">ATP-binding</keyword>
<evidence type="ECO:0000256" key="2">
    <source>
        <dbReference type="ARBA" id="ARBA00009156"/>
    </source>
</evidence>
<dbReference type="InterPro" id="IPR018483">
    <property type="entry name" value="Carb_kinase_FGGY_CS"/>
</dbReference>
<proteinExistence type="inferred from homology"/>
<gene>
    <name evidence="15" type="ORF">MAM1_0016d01533</name>
</gene>
<evidence type="ECO:0000256" key="7">
    <source>
        <dbReference type="ARBA" id="ARBA00022798"/>
    </source>
</evidence>
<dbReference type="FunFam" id="3.30.420.40:FF:000108">
    <property type="entry name" value="Glycerol kinase, glycosomal"/>
    <property type="match status" value="1"/>
</dbReference>
<dbReference type="PANTHER" id="PTHR10196:SF69">
    <property type="entry name" value="GLYCEROL KINASE"/>
    <property type="match status" value="1"/>
</dbReference>
<feature type="domain" description="Carbohydrate kinase FGGY N-terminal" evidence="13">
    <location>
        <begin position="4"/>
        <end position="255"/>
    </location>
</feature>
<dbReference type="SUPFAM" id="SSF53067">
    <property type="entry name" value="Actin-like ATPase domain"/>
    <property type="match status" value="2"/>
</dbReference>
<dbReference type="Gene3D" id="3.30.420.40">
    <property type="match status" value="2"/>
</dbReference>